<sequence>MTNPWFFSNDNYNYQHMQYSYNRMEDTSSSFIDPSLQSQTPPSLYPVNMDQHQTMQRQYKEEQKTTMFFNSNMPQQPTFMPPFQARYNSPFSAFEASEASGSAQSPPADTNTELSAYYETRSPLQEPLPFEDTGFSQNQIIQFAGMGLSKDSSFVNPMDVNSTGQLDGYDSETSTPEFTLLQRVDSWESYTTGGVSGGCDVEQMQHHNSPIVDCTKPVNHHYPVPAPQEKVEVQSPTILSLNLKRTRDINADDEDDEYLPTTKRTASLPSTTTAKPRTTTTRRGRPPTSHSSLTTHRPHGPQHQSQPTPRTFSSTATTKAPSQALTPSSARGTLLCPHSLCQHSHSQSHGFKDQPSLDAHIKKQHSRPFICVFSFAGCDSTFGSKNEWKRHVASQHLVLEYWLCREGECAHVDNNSPPTTALGTAGAGPRSGRRSGAGAVQGVMTGEEDDEDSNAPLLPNGAVFNRKDLYTQHVRRMHLPSHLTHLKKESTSTSSNKKPSPLNQSNNNTAQELNTYIATLQSRAQIKRCALPTCMRCPVPSCTHAPFKGTEAWDQRMEHVAKHLEKSAAATASSSLFTTFAASTVSSSPNITEHNGEEDKVEFGGENDKTLTEWASSREVGIIRRVNGGKWTTRDPLKRRGHGGNGNPHGCGVGRGGRTRAVKNKSAKGVKREQEEIYVKQEIVVRQRTFDFDEDLEDE</sequence>
<protein>
    <submittedName>
        <fullName evidence="2">Uncharacterized protein</fullName>
    </submittedName>
</protein>
<dbReference type="PANTHER" id="PTHR23225">
    <property type="entry name" value="ZINC FINGER PROTEIN"/>
    <property type="match status" value="1"/>
</dbReference>
<feature type="compositionally biased region" description="Gly residues" evidence="1">
    <location>
        <begin position="643"/>
        <end position="656"/>
    </location>
</feature>
<accession>A0A8S8ZWT4</accession>
<feature type="compositionally biased region" description="Basic and acidic residues" evidence="1">
    <location>
        <begin position="594"/>
        <end position="606"/>
    </location>
</feature>
<gene>
    <name evidence="2" type="ORF">SMACR_07524</name>
</gene>
<dbReference type="AlphaFoldDB" id="A0A8S8ZWT4"/>
<feature type="region of interest" description="Disordered" evidence="1">
    <location>
        <begin position="480"/>
        <end position="508"/>
    </location>
</feature>
<feature type="compositionally biased region" description="Polar residues" evidence="1">
    <location>
        <begin position="302"/>
        <end position="329"/>
    </location>
</feature>
<dbReference type="InterPro" id="IPR039970">
    <property type="entry name" value="TF_Grauzone"/>
</dbReference>
<feature type="compositionally biased region" description="Low complexity" evidence="1">
    <location>
        <begin position="423"/>
        <end position="438"/>
    </location>
</feature>
<dbReference type="GO" id="GO:0003700">
    <property type="term" value="F:DNA-binding transcription factor activity"/>
    <property type="evidence" value="ECO:0007669"/>
    <property type="project" value="InterPro"/>
</dbReference>
<feature type="region of interest" description="Disordered" evidence="1">
    <location>
        <begin position="631"/>
        <end position="672"/>
    </location>
</feature>
<feature type="compositionally biased region" description="Low complexity" evidence="1">
    <location>
        <begin position="491"/>
        <end position="503"/>
    </location>
</feature>
<feature type="region of interest" description="Disordered" evidence="1">
    <location>
        <begin position="586"/>
        <end position="606"/>
    </location>
</feature>
<evidence type="ECO:0000256" key="1">
    <source>
        <dbReference type="SAM" id="MobiDB-lite"/>
    </source>
</evidence>
<feature type="region of interest" description="Disordered" evidence="1">
    <location>
        <begin position="415"/>
        <end position="460"/>
    </location>
</feature>
<feature type="compositionally biased region" description="Low complexity" evidence="1">
    <location>
        <begin position="269"/>
        <end position="279"/>
    </location>
</feature>
<evidence type="ECO:0000313" key="3">
    <source>
        <dbReference type="Proteomes" id="UP000433876"/>
    </source>
</evidence>
<evidence type="ECO:0000313" key="2">
    <source>
        <dbReference type="EMBL" id="KAA8634483.1"/>
    </source>
</evidence>
<feature type="compositionally biased region" description="Basic residues" evidence="1">
    <location>
        <begin position="657"/>
        <end position="669"/>
    </location>
</feature>
<dbReference type="Proteomes" id="UP000433876">
    <property type="component" value="Unassembled WGS sequence"/>
</dbReference>
<dbReference type="PANTHER" id="PTHR23225:SF2">
    <property type="entry name" value="AT09679P-RELATED"/>
    <property type="match status" value="1"/>
</dbReference>
<dbReference type="OMA" id="NSPIVDC"/>
<name>A0A8S8ZWT4_SORMA</name>
<dbReference type="VEuPathDB" id="FungiDB:SMAC_07524"/>
<dbReference type="EMBL" id="NMPR01000022">
    <property type="protein sequence ID" value="KAA8634483.1"/>
    <property type="molecule type" value="Genomic_DNA"/>
</dbReference>
<feature type="region of interest" description="Disordered" evidence="1">
    <location>
        <begin position="251"/>
        <end position="329"/>
    </location>
</feature>
<comment type="caution">
    <text evidence="2">The sequence shown here is derived from an EMBL/GenBank/DDBJ whole genome shotgun (WGS) entry which is preliminary data.</text>
</comment>
<reference evidence="2 3" key="1">
    <citation type="submission" date="2017-07" db="EMBL/GenBank/DDBJ databases">
        <title>Genome sequence of the Sordaria macrospora wild type strain R19027.</title>
        <authorList>
            <person name="Nowrousian M."/>
            <person name="Teichert I."/>
            <person name="Kueck U."/>
        </authorList>
    </citation>
    <scope>NUCLEOTIDE SEQUENCE [LARGE SCALE GENOMIC DNA]</scope>
    <source>
        <strain evidence="2 3">R19027</strain>
        <tissue evidence="2">Mycelium</tissue>
    </source>
</reference>
<organism evidence="2 3">
    <name type="scientific">Sordaria macrospora</name>
    <dbReference type="NCBI Taxonomy" id="5147"/>
    <lineage>
        <taxon>Eukaryota</taxon>
        <taxon>Fungi</taxon>
        <taxon>Dikarya</taxon>
        <taxon>Ascomycota</taxon>
        <taxon>Pezizomycotina</taxon>
        <taxon>Sordariomycetes</taxon>
        <taxon>Sordariomycetidae</taxon>
        <taxon>Sordariales</taxon>
        <taxon>Sordariaceae</taxon>
        <taxon>Sordaria</taxon>
    </lineage>
</organism>
<proteinExistence type="predicted"/>